<dbReference type="Proteomes" id="UP000789570">
    <property type="component" value="Unassembled WGS sequence"/>
</dbReference>
<protein>
    <submittedName>
        <fullName evidence="1">402_t:CDS:1</fullName>
    </submittedName>
</protein>
<reference evidence="1" key="1">
    <citation type="submission" date="2021-06" db="EMBL/GenBank/DDBJ databases">
        <authorList>
            <person name="Kallberg Y."/>
            <person name="Tangrot J."/>
            <person name="Rosling A."/>
        </authorList>
    </citation>
    <scope>NUCLEOTIDE SEQUENCE</scope>
    <source>
        <strain evidence="1">UK204</strain>
    </source>
</reference>
<feature type="non-terminal residue" evidence="1">
    <location>
        <position position="1"/>
    </location>
</feature>
<gene>
    <name evidence="1" type="ORF">FCALED_LOCUS17232</name>
</gene>
<evidence type="ECO:0000313" key="1">
    <source>
        <dbReference type="EMBL" id="CAG8766039.1"/>
    </source>
</evidence>
<accession>A0A9N9NXL7</accession>
<proteinExistence type="predicted"/>
<dbReference type="EMBL" id="CAJVPQ010025055">
    <property type="protein sequence ID" value="CAG8766039.1"/>
    <property type="molecule type" value="Genomic_DNA"/>
</dbReference>
<organism evidence="1 2">
    <name type="scientific">Funneliformis caledonium</name>
    <dbReference type="NCBI Taxonomy" id="1117310"/>
    <lineage>
        <taxon>Eukaryota</taxon>
        <taxon>Fungi</taxon>
        <taxon>Fungi incertae sedis</taxon>
        <taxon>Mucoromycota</taxon>
        <taxon>Glomeromycotina</taxon>
        <taxon>Glomeromycetes</taxon>
        <taxon>Glomerales</taxon>
        <taxon>Glomeraceae</taxon>
        <taxon>Funneliformis</taxon>
    </lineage>
</organism>
<feature type="non-terminal residue" evidence="1">
    <location>
        <position position="53"/>
    </location>
</feature>
<sequence length="53" mass="6174">QYRISNKDSLNVVKKSELKFSTDKSKRIIRSESLTSSRQNDIEVNKMNMPLSE</sequence>
<name>A0A9N9NXL7_9GLOM</name>
<dbReference type="AlphaFoldDB" id="A0A9N9NXL7"/>
<comment type="caution">
    <text evidence="1">The sequence shown here is derived from an EMBL/GenBank/DDBJ whole genome shotgun (WGS) entry which is preliminary data.</text>
</comment>
<keyword evidence="2" id="KW-1185">Reference proteome</keyword>
<evidence type="ECO:0000313" key="2">
    <source>
        <dbReference type="Proteomes" id="UP000789570"/>
    </source>
</evidence>